<feature type="transmembrane region" description="Helical" evidence="8">
    <location>
        <begin position="99"/>
        <end position="124"/>
    </location>
</feature>
<evidence type="ECO:0000256" key="3">
    <source>
        <dbReference type="ARBA" id="ARBA00022448"/>
    </source>
</evidence>
<keyword evidence="6 8" id="KW-1133">Transmembrane helix</keyword>
<evidence type="ECO:0000256" key="6">
    <source>
        <dbReference type="ARBA" id="ARBA00022989"/>
    </source>
</evidence>
<comment type="caution">
    <text evidence="9">The sequence shown here is derived from an EMBL/GenBank/DDBJ whole genome shotgun (WGS) entry which is preliminary data.</text>
</comment>
<dbReference type="PANTHER" id="PTHR30269:SF37">
    <property type="entry name" value="MEMBRANE TRANSPORTER PROTEIN"/>
    <property type="match status" value="1"/>
</dbReference>
<evidence type="ECO:0000256" key="7">
    <source>
        <dbReference type="ARBA" id="ARBA00023136"/>
    </source>
</evidence>
<sequence>MLILLAVVALLASFLTFFSGFGLGTLLSPAFALFFPVQIAIACTAIVHLANNLFKLLLVFRHVRWNLFVLFAIPAAIAASLGAWILLSLGTLPTLLSYSFWGIYFIVTPIKLIIGSLFILFAYLELTNKLKNMQFATKYLPLGGIISGFFGGLSGNQGAFRSAFLMKFNLDKQAFIATGVISACIIDIFRSAIYFSTINFKQLSQYDSLEFAIYIAICSAFGGALIGKSLLTKITMKGIQLTVSIMMMSIGFALMTGLL</sequence>
<protein>
    <recommendedName>
        <fullName evidence="8">Probable membrane transporter protein</fullName>
    </recommendedName>
</protein>
<evidence type="ECO:0000256" key="8">
    <source>
        <dbReference type="RuleBase" id="RU363041"/>
    </source>
</evidence>
<keyword evidence="10" id="KW-1185">Reference proteome</keyword>
<keyword evidence="3" id="KW-0813">Transport</keyword>
<evidence type="ECO:0000256" key="1">
    <source>
        <dbReference type="ARBA" id="ARBA00004651"/>
    </source>
</evidence>
<dbReference type="Pfam" id="PF01925">
    <property type="entry name" value="TauE"/>
    <property type="match status" value="1"/>
</dbReference>
<evidence type="ECO:0000313" key="10">
    <source>
        <dbReference type="Proteomes" id="UP001548189"/>
    </source>
</evidence>
<organism evidence="9 10">
    <name type="scientific">Aliikangiella maris</name>
    <dbReference type="NCBI Taxonomy" id="3162458"/>
    <lineage>
        <taxon>Bacteria</taxon>
        <taxon>Pseudomonadati</taxon>
        <taxon>Pseudomonadota</taxon>
        <taxon>Gammaproteobacteria</taxon>
        <taxon>Oceanospirillales</taxon>
        <taxon>Pleioneaceae</taxon>
        <taxon>Aliikangiella</taxon>
    </lineage>
</organism>
<keyword evidence="4 8" id="KW-1003">Cell membrane</keyword>
<evidence type="ECO:0000256" key="5">
    <source>
        <dbReference type="ARBA" id="ARBA00022692"/>
    </source>
</evidence>
<evidence type="ECO:0000256" key="4">
    <source>
        <dbReference type="ARBA" id="ARBA00022475"/>
    </source>
</evidence>
<feature type="transmembrane region" description="Helical" evidence="8">
    <location>
        <begin position="174"/>
        <end position="196"/>
    </location>
</feature>
<gene>
    <name evidence="9" type="ORF">ABVT43_18430</name>
</gene>
<proteinExistence type="inferred from homology"/>
<dbReference type="RefSeq" id="WP_353897710.1">
    <property type="nucleotide sequence ID" value="NZ_JBEVCJ010000036.1"/>
</dbReference>
<keyword evidence="5 8" id="KW-0812">Transmembrane</keyword>
<dbReference type="InterPro" id="IPR002781">
    <property type="entry name" value="TM_pro_TauE-like"/>
</dbReference>
<feature type="transmembrane region" description="Helical" evidence="8">
    <location>
        <begin position="208"/>
        <end position="227"/>
    </location>
</feature>
<dbReference type="Proteomes" id="UP001548189">
    <property type="component" value="Unassembled WGS sequence"/>
</dbReference>
<evidence type="ECO:0000256" key="2">
    <source>
        <dbReference type="ARBA" id="ARBA00009142"/>
    </source>
</evidence>
<feature type="transmembrane region" description="Helical" evidence="8">
    <location>
        <begin position="239"/>
        <end position="258"/>
    </location>
</feature>
<keyword evidence="7 8" id="KW-0472">Membrane</keyword>
<dbReference type="InterPro" id="IPR052017">
    <property type="entry name" value="TSUP"/>
</dbReference>
<feature type="transmembrane region" description="Helical" evidence="8">
    <location>
        <begin position="30"/>
        <end position="53"/>
    </location>
</feature>
<accession>A0ABV2BYW5</accession>
<comment type="subcellular location">
    <subcellularLocation>
        <location evidence="1 8">Cell membrane</location>
        <topology evidence="1 8">Multi-pass membrane protein</topology>
    </subcellularLocation>
</comment>
<name>A0ABV2BYW5_9GAMM</name>
<comment type="similarity">
    <text evidence="2 8">Belongs to the 4-toluene sulfonate uptake permease (TSUP) (TC 2.A.102) family.</text>
</comment>
<feature type="transmembrane region" description="Helical" evidence="8">
    <location>
        <begin position="65"/>
        <end position="87"/>
    </location>
</feature>
<evidence type="ECO:0000313" key="9">
    <source>
        <dbReference type="EMBL" id="MET1257127.1"/>
    </source>
</evidence>
<dbReference type="PANTHER" id="PTHR30269">
    <property type="entry name" value="TRANSMEMBRANE PROTEIN YFCA"/>
    <property type="match status" value="1"/>
</dbReference>
<dbReference type="EMBL" id="JBEVCJ010000036">
    <property type="protein sequence ID" value="MET1257127.1"/>
    <property type="molecule type" value="Genomic_DNA"/>
</dbReference>
<reference evidence="9 10" key="1">
    <citation type="submission" date="2024-06" db="EMBL/GenBank/DDBJ databases">
        <authorList>
            <person name="Li F."/>
        </authorList>
    </citation>
    <scope>NUCLEOTIDE SEQUENCE [LARGE SCALE GENOMIC DNA]</scope>
    <source>
        <strain evidence="9 10">GXAS 311</strain>
    </source>
</reference>